<name>A0A4Y9ST55_9BURK</name>
<accession>A0A4Y9ST55</accession>
<dbReference type="Proteomes" id="UP000297729">
    <property type="component" value="Unassembled WGS sequence"/>
</dbReference>
<keyword evidence="1" id="KW-1133">Transmembrane helix</keyword>
<dbReference type="InterPro" id="IPR012902">
    <property type="entry name" value="N_methyl_site"/>
</dbReference>
<evidence type="ECO:0000256" key="1">
    <source>
        <dbReference type="SAM" id="Phobius"/>
    </source>
</evidence>
<sequence length="402" mass="41983">MATPIRQSGFSLVELMVSVVIGMLALLFATRLVVSGETTKDAAVGGSDSMQNGMLAMFQLSGDAGISGWGLNDRTVAGCNATFSDARGYQLLTAKRDGVDITPLAAVVIQSNGANPDVISFNSGTSNAGVGSIKIMGDYNGESYITGDADRPYGYNDGDVMVVAPQTPDRPCTVMQMGGFNPATGQGANVLLKTGGSYRYNPAAALAQAYAKSVTYMYNLGRPGLLHLHTWSVNNGILLLRGTDLAGAEQAGVSVADNIVSIKAQYGFDTRVLANYDPNPAGNGTQKLPTANNGMQIGVWSGAMIDADGDGVNGGLGDYQRIAAVRIAVVARSKTAEKPNLAGVCNATTVRPTVFATNTPSGVAAVPVQVNVAVAGDTMDWKCYRYRVFETIVPILNAQYRP</sequence>
<evidence type="ECO:0000313" key="2">
    <source>
        <dbReference type="EMBL" id="TFW29638.1"/>
    </source>
</evidence>
<dbReference type="GO" id="GO:0043683">
    <property type="term" value="P:type IV pilus assembly"/>
    <property type="evidence" value="ECO:0007669"/>
    <property type="project" value="InterPro"/>
</dbReference>
<protein>
    <submittedName>
        <fullName evidence="2">Pilus assembly protein PilW</fullName>
    </submittedName>
</protein>
<evidence type="ECO:0000313" key="3">
    <source>
        <dbReference type="Proteomes" id="UP000297729"/>
    </source>
</evidence>
<dbReference type="RefSeq" id="WP_135200199.1">
    <property type="nucleotide sequence ID" value="NZ_SPVG01000033.1"/>
</dbReference>
<dbReference type="EMBL" id="SPVG01000033">
    <property type="protein sequence ID" value="TFW29638.1"/>
    <property type="molecule type" value="Genomic_DNA"/>
</dbReference>
<keyword evidence="1" id="KW-0472">Membrane</keyword>
<organism evidence="2 3">
    <name type="scientific">Duganella callida</name>
    <dbReference type="NCBI Taxonomy" id="2561932"/>
    <lineage>
        <taxon>Bacteria</taxon>
        <taxon>Pseudomonadati</taxon>
        <taxon>Pseudomonadota</taxon>
        <taxon>Betaproteobacteria</taxon>
        <taxon>Burkholderiales</taxon>
        <taxon>Oxalobacteraceae</taxon>
        <taxon>Telluria group</taxon>
        <taxon>Duganella</taxon>
    </lineage>
</organism>
<dbReference type="OrthoDB" id="8533459at2"/>
<comment type="caution">
    <text evidence="2">The sequence shown here is derived from an EMBL/GenBank/DDBJ whole genome shotgun (WGS) entry which is preliminary data.</text>
</comment>
<dbReference type="Pfam" id="PF07963">
    <property type="entry name" value="N_methyl"/>
    <property type="match status" value="1"/>
</dbReference>
<gene>
    <name evidence="2" type="ORF">E4L98_03575</name>
</gene>
<proteinExistence type="predicted"/>
<feature type="transmembrane region" description="Helical" evidence="1">
    <location>
        <begin position="12"/>
        <end position="34"/>
    </location>
</feature>
<keyword evidence="1" id="KW-0812">Transmembrane</keyword>
<reference evidence="2 3" key="1">
    <citation type="submission" date="2019-03" db="EMBL/GenBank/DDBJ databases">
        <title>Draft Genome Sequence of Duganella callidus sp. nov., a Novel Duganella Species Isolated from Cultivated Soil.</title>
        <authorList>
            <person name="Raths R."/>
            <person name="Peta V."/>
            <person name="Bucking H."/>
        </authorList>
    </citation>
    <scope>NUCLEOTIDE SEQUENCE [LARGE SCALE GENOMIC DNA]</scope>
    <source>
        <strain evidence="2 3">DN04</strain>
    </source>
</reference>
<dbReference type="AlphaFoldDB" id="A0A4Y9ST55"/>
<keyword evidence="3" id="KW-1185">Reference proteome</keyword>